<dbReference type="PANTHER" id="PTHR43877">
    <property type="entry name" value="AMINOALKYLPHOSPHONATE N-ACETYLTRANSFERASE-RELATED-RELATED"/>
    <property type="match status" value="1"/>
</dbReference>
<dbReference type="EMBL" id="LT629791">
    <property type="protein sequence ID" value="SDU88661.1"/>
    <property type="molecule type" value="Genomic_DNA"/>
</dbReference>
<evidence type="ECO:0000259" key="3">
    <source>
        <dbReference type="PROSITE" id="PS51186"/>
    </source>
</evidence>
<organism evidence="4 5">
    <name type="scientific">Jiangella alkaliphila</name>
    <dbReference type="NCBI Taxonomy" id="419479"/>
    <lineage>
        <taxon>Bacteria</taxon>
        <taxon>Bacillati</taxon>
        <taxon>Actinomycetota</taxon>
        <taxon>Actinomycetes</taxon>
        <taxon>Jiangellales</taxon>
        <taxon>Jiangellaceae</taxon>
        <taxon>Jiangella</taxon>
    </lineage>
</organism>
<sequence length="160" mass="17411">MTAALRPMTPADLDVVVALEQELFAGDPPWSAEQFRSELAGVPDTRWYLVAEAGGEVVGYAGLQAPVFAGDPADVMTIAVSPAHQRGGVGTLLMTALETEARRRGATELLLDVRADNEPAKTFYARHGFERIAVRRRYYGGGRDGLVLRKWLRAAAEAER</sequence>
<feature type="domain" description="N-acetyltransferase" evidence="3">
    <location>
        <begin position="3"/>
        <end position="153"/>
    </location>
</feature>
<dbReference type="InterPro" id="IPR000182">
    <property type="entry name" value="GNAT_dom"/>
</dbReference>
<keyword evidence="5" id="KW-1185">Reference proteome</keyword>
<dbReference type="Pfam" id="PF00583">
    <property type="entry name" value="Acetyltransf_1"/>
    <property type="match status" value="1"/>
</dbReference>
<dbReference type="InterPro" id="IPR006464">
    <property type="entry name" value="AcTrfase_RimI/Ard1"/>
</dbReference>
<dbReference type="InterPro" id="IPR016181">
    <property type="entry name" value="Acyl_CoA_acyltransferase"/>
</dbReference>
<evidence type="ECO:0000256" key="1">
    <source>
        <dbReference type="ARBA" id="ARBA00022679"/>
    </source>
</evidence>
<dbReference type="SUPFAM" id="SSF55729">
    <property type="entry name" value="Acyl-CoA N-acyltransferases (Nat)"/>
    <property type="match status" value="1"/>
</dbReference>
<dbReference type="PROSITE" id="PS51186">
    <property type="entry name" value="GNAT"/>
    <property type="match status" value="1"/>
</dbReference>
<accession>A0A1H2M6Y9</accession>
<dbReference type="GO" id="GO:0008080">
    <property type="term" value="F:N-acetyltransferase activity"/>
    <property type="evidence" value="ECO:0007669"/>
    <property type="project" value="InterPro"/>
</dbReference>
<name>A0A1H2M6Y9_9ACTN</name>
<keyword evidence="1 4" id="KW-0808">Transferase</keyword>
<evidence type="ECO:0000313" key="5">
    <source>
        <dbReference type="Proteomes" id="UP000182977"/>
    </source>
</evidence>
<dbReference type="STRING" id="419479.SAMN04488563_7118"/>
<dbReference type="Proteomes" id="UP000182977">
    <property type="component" value="Chromosome I"/>
</dbReference>
<dbReference type="Gene3D" id="3.40.630.30">
    <property type="match status" value="1"/>
</dbReference>
<gene>
    <name evidence="4" type="ORF">SAMN04488563_7118</name>
</gene>
<protein>
    <submittedName>
        <fullName evidence="4">Ribosomal-protein-alanine N-acetyltransferase</fullName>
    </submittedName>
</protein>
<dbReference type="CDD" id="cd04301">
    <property type="entry name" value="NAT_SF"/>
    <property type="match status" value="1"/>
</dbReference>
<reference evidence="5" key="1">
    <citation type="submission" date="2016-10" db="EMBL/GenBank/DDBJ databases">
        <authorList>
            <person name="Varghese N."/>
            <person name="Submissions S."/>
        </authorList>
    </citation>
    <scope>NUCLEOTIDE SEQUENCE [LARGE SCALE GENOMIC DNA]</scope>
    <source>
        <strain evidence="5">DSM 45079</strain>
    </source>
</reference>
<evidence type="ECO:0000313" key="4">
    <source>
        <dbReference type="EMBL" id="SDU88661.1"/>
    </source>
</evidence>
<keyword evidence="2" id="KW-0012">Acyltransferase</keyword>
<dbReference type="NCBIfam" id="TIGR01575">
    <property type="entry name" value="rimI"/>
    <property type="match status" value="1"/>
</dbReference>
<proteinExistence type="predicted"/>
<evidence type="ECO:0000256" key="2">
    <source>
        <dbReference type="ARBA" id="ARBA00023315"/>
    </source>
</evidence>
<dbReference type="InterPro" id="IPR050832">
    <property type="entry name" value="Bact_Acetyltransf"/>
</dbReference>
<dbReference type="AlphaFoldDB" id="A0A1H2M6Y9"/>
<dbReference type="RefSeq" id="WP_231948663.1">
    <property type="nucleotide sequence ID" value="NZ_KQ061229.1"/>
</dbReference>